<name>A0A222MW18_9BACT</name>
<dbReference type="UniPathway" id="UPA00053">
    <property type="reaction ID" value="UER00088"/>
</dbReference>
<dbReference type="GO" id="GO:0009423">
    <property type="term" value="P:chorismate biosynthetic process"/>
    <property type="evidence" value="ECO:0007669"/>
    <property type="project" value="UniProtKB-UniRule"/>
</dbReference>
<evidence type="ECO:0000313" key="8">
    <source>
        <dbReference type="EMBL" id="ASQ29838.1"/>
    </source>
</evidence>
<keyword evidence="9" id="KW-1185">Reference proteome</keyword>
<dbReference type="InterPro" id="IPR031322">
    <property type="entry name" value="Shikimate/glucono_kinase"/>
</dbReference>
<dbReference type="Pfam" id="PF01202">
    <property type="entry name" value="SKI"/>
    <property type="match status" value="1"/>
</dbReference>
<dbReference type="AlphaFoldDB" id="A0A222MW18"/>
<dbReference type="Gene3D" id="3.40.50.300">
    <property type="entry name" value="P-loop containing nucleotide triphosphate hydrolases"/>
    <property type="match status" value="1"/>
</dbReference>
<dbReference type="KEGG" id="cavi:CAV_0166"/>
<dbReference type="GO" id="GO:0005524">
    <property type="term" value="F:ATP binding"/>
    <property type="evidence" value="ECO:0007669"/>
    <property type="project" value="UniProtKB-UniRule"/>
</dbReference>
<comment type="caution">
    <text evidence="7">Lacks conserved residue(s) required for the propagation of feature annotation.</text>
</comment>
<feature type="binding site" evidence="7">
    <location>
        <position position="17"/>
    </location>
    <ligand>
        <name>Mg(2+)</name>
        <dbReference type="ChEBI" id="CHEBI:18420"/>
    </ligand>
</feature>
<keyword evidence="5 7" id="KW-0067">ATP-binding</keyword>
<evidence type="ECO:0000256" key="3">
    <source>
        <dbReference type="ARBA" id="ARBA00022741"/>
    </source>
</evidence>
<protein>
    <recommendedName>
        <fullName evidence="7">Shikimate kinase</fullName>
        <shortName evidence="7">SK</shortName>
        <ecNumber evidence="7">2.7.1.71</ecNumber>
    </recommendedName>
</protein>
<keyword evidence="4 7" id="KW-0418">Kinase</keyword>
<keyword evidence="2 7" id="KW-0808">Transferase</keyword>
<dbReference type="EC" id="2.7.1.71" evidence="7"/>
<dbReference type="PRINTS" id="PR01100">
    <property type="entry name" value="SHIKIMTKNASE"/>
</dbReference>
<organism evidence="8 9">
    <name type="scientific">Campylobacter avium LMG 24591</name>
    <dbReference type="NCBI Taxonomy" id="522484"/>
    <lineage>
        <taxon>Bacteria</taxon>
        <taxon>Pseudomonadati</taxon>
        <taxon>Campylobacterota</taxon>
        <taxon>Epsilonproteobacteria</taxon>
        <taxon>Campylobacterales</taxon>
        <taxon>Campylobacteraceae</taxon>
        <taxon>Campylobacter</taxon>
    </lineage>
</organism>
<dbReference type="RefSeq" id="WP_094324635.1">
    <property type="nucleotide sequence ID" value="NZ_CP022347.1"/>
</dbReference>
<evidence type="ECO:0000313" key="9">
    <source>
        <dbReference type="Proteomes" id="UP000201169"/>
    </source>
</evidence>
<keyword evidence="3 7" id="KW-0547">Nucleotide-binding</keyword>
<evidence type="ECO:0000256" key="2">
    <source>
        <dbReference type="ARBA" id="ARBA00022679"/>
    </source>
</evidence>
<gene>
    <name evidence="7 8" type="primary">aroK</name>
    <name evidence="8" type="ORF">CAV_0166</name>
</gene>
<feature type="binding site" evidence="7">
    <location>
        <position position="59"/>
    </location>
    <ligand>
        <name>substrate</name>
    </ligand>
</feature>
<keyword evidence="7" id="KW-0460">Magnesium</keyword>
<keyword evidence="1 7" id="KW-0028">Amino-acid biosynthesis</keyword>
<dbReference type="InterPro" id="IPR000623">
    <property type="entry name" value="Shikimate_kinase/TSH1"/>
</dbReference>
<evidence type="ECO:0000256" key="4">
    <source>
        <dbReference type="ARBA" id="ARBA00022777"/>
    </source>
</evidence>
<comment type="cofactor">
    <cofactor evidence="7">
        <name>Mg(2+)</name>
        <dbReference type="ChEBI" id="CHEBI:18420"/>
    </cofactor>
    <text evidence="7">Binds 1 Mg(2+) ion per subunit.</text>
</comment>
<comment type="pathway">
    <text evidence="7">Metabolic intermediate biosynthesis; chorismate biosynthesis; chorismate from D-erythrose 4-phosphate and phosphoenolpyruvate: step 5/7.</text>
</comment>
<dbReference type="HAMAP" id="MF_00109">
    <property type="entry name" value="Shikimate_kinase"/>
    <property type="match status" value="1"/>
</dbReference>
<comment type="subcellular location">
    <subcellularLocation>
        <location evidence="7">Cytoplasm</location>
    </subcellularLocation>
</comment>
<feature type="binding site" evidence="7">
    <location>
        <position position="117"/>
    </location>
    <ligand>
        <name>ATP</name>
        <dbReference type="ChEBI" id="CHEBI:30616"/>
    </ligand>
</feature>
<keyword evidence="7" id="KW-0963">Cytoplasm</keyword>
<dbReference type="SUPFAM" id="SSF52540">
    <property type="entry name" value="P-loop containing nucleoside triphosphate hydrolases"/>
    <property type="match status" value="1"/>
</dbReference>
<dbReference type="Proteomes" id="UP000201169">
    <property type="component" value="Chromosome"/>
</dbReference>
<keyword evidence="7" id="KW-0479">Metal-binding</keyword>
<accession>A0A222MW18</accession>
<dbReference type="InterPro" id="IPR027417">
    <property type="entry name" value="P-loop_NTPase"/>
</dbReference>
<dbReference type="OrthoDB" id="9800332at2"/>
<feature type="binding site" evidence="7">
    <location>
        <position position="81"/>
    </location>
    <ligand>
        <name>substrate</name>
    </ligand>
</feature>
<feature type="binding site" evidence="7">
    <location>
        <position position="35"/>
    </location>
    <ligand>
        <name>substrate</name>
    </ligand>
</feature>
<evidence type="ECO:0000256" key="5">
    <source>
        <dbReference type="ARBA" id="ARBA00022840"/>
    </source>
</evidence>
<evidence type="ECO:0000256" key="7">
    <source>
        <dbReference type="HAMAP-Rule" id="MF_00109"/>
    </source>
</evidence>
<dbReference type="GO" id="GO:0004765">
    <property type="term" value="F:shikimate kinase activity"/>
    <property type="evidence" value="ECO:0007669"/>
    <property type="project" value="UniProtKB-UniRule"/>
</dbReference>
<feature type="binding site" evidence="7">
    <location>
        <position position="133"/>
    </location>
    <ligand>
        <name>substrate</name>
    </ligand>
</feature>
<dbReference type="EMBL" id="CP022347">
    <property type="protein sequence ID" value="ASQ29838.1"/>
    <property type="molecule type" value="Genomic_DNA"/>
</dbReference>
<evidence type="ECO:0000256" key="6">
    <source>
        <dbReference type="ARBA" id="ARBA00023141"/>
    </source>
</evidence>
<sequence>MRNENLLFIGFMGCGKSSVARALALDLKRVFFDSDDLIELKFKLSIKEIFQKYGEDFFRKEERLLADFFANTSNAIIASGGGFYKNANLKEIGKIIYLEAGFDFLKNRLSKDELLKRPLFSDEKTARALFEERVHKYKALAQQTINVENKSIETIKDEIKKGLI</sequence>
<dbReference type="GO" id="GO:0005829">
    <property type="term" value="C:cytosol"/>
    <property type="evidence" value="ECO:0007669"/>
    <property type="project" value="TreeGrafter"/>
</dbReference>
<keyword evidence="6 7" id="KW-0057">Aromatic amino acid biosynthesis</keyword>
<reference evidence="8 9" key="1">
    <citation type="submission" date="2017-07" db="EMBL/GenBank/DDBJ databases">
        <title>Analysis of two Campylobacter avium genomes and identification of a novel hippuricase gene.</title>
        <authorList>
            <person name="Miller W.G."/>
            <person name="Chapman M.H."/>
            <person name="Yee E."/>
            <person name="Revez J."/>
            <person name="Bono J.L."/>
            <person name="Rossi M."/>
        </authorList>
    </citation>
    <scope>NUCLEOTIDE SEQUENCE [LARGE SCALE GENOMIC DNA]</scope>
    <source>
        <strain evidence="8 9">LMG 24591</strain>
    </source>
</reference>
<dbReference type="CDD" id="cd00464">
    <property type="entry name" value="SK"/>
    <property type="match status" value="1"/>
</dbReference>
<comment type="function">
    <text evidence="7">Catalyzes the specific phosphorylation of the 3-hydroxyl group of shikimic acid using ATP as a cosubstrate.</text>
</comment>
<dbReference type="GO" id="GO:0008652">
    <property type="term" value="P:amino acid biosynthetic process"/>
    <property type="evidence" value="ECO:0007669"/>
    <property type="project" value="UniProtKB-KW"/>
</dbReference>
<comment type="catalytic activity">
    <reaction evidence="7">
        <text>shikimate + ATP = 3-phosphoshikimate + ADP + H(+)</text>
        <dbReference type="Rhea" id="RHEA:13121"/>
        <dbReference type="ChEBI" id="CHEBI:15378"/>
        <dbReference type="ChEBI" id="CHEBI:30616"/>
        <dbReference type="ChEBI" id="CHEBI:36208"/>
        <dbReference type="ChEBI" id="CHEBI:145989"/>
        <dbReference type="ChEBI" id="CHEBI:456216"/>
        <dbReference type="EC" id="2.7.1.71"/>
    </reaction>
</comment>
<dbReference type="PANTHER" id="PTHR21087:SF16">
    <property type="entry name" value="SHIKIMATE KINASE 1, CHLOROPLASTIC"/>
    <property type="match status" value="1"/>
</dbReference>
<dbReference type="GO" id="GO:0009073">
    <property type="term" value="P:aromatic amino acid family biosynthetic process"/>
    <property type="evidence" value="ECO:0007669"/>
    <property type="project" value="UniProtKB-KW"/>
</dbReference>
<comment type="subunit">
    <text evidence="7">Monomer.</text>
</comment>
<evidence type="ECO:0000256" key="1">
    <source>
        <dbReference type="ARBA" id="ARBA00022605"/>
    </source>
</evidence>
<feature type="binding site" evidence="7">
    <location>
        <begin position="13"/>
        <end position="18"/>
    </location>
    <ligand>
        <name>ATP</name>
        <dbReference type="ChEBI" id="CHEBI:30616"/>
    </ligand>
</feature>
<proteinExistence type="inferred from homology"/>
<comment type="similarity">
    <text evidence="7">Belongs to the shikimate kinase family.</text>
</comment>
<dbReference type="PANTHER" id="PTHR21087">
    <property type="entry name" value="SHIKIMATE KINASE"/>
    <property type="match status" value="1"/>
</dbReference>
<dbReference type="GO" id="GO:0000287">
    <property type="term" value="F:magnesium ion binding"/>
    <property type="evidence" value="ECO:0007669"/>
    <property type="project" value="UniProtKB-UniRule"/>
</dbReference>